<comment type="caution">
    <text evidence="1">The sequence shown here is derived from an EMBL/GenBank/DDBJ whole genome shotgun (WGS) entry which is preliminary data.</text>
</comment>
<name>A0ACC3BFB6_9EURO</name>
<evidence type="ECO:0000313" key="1">
    <source>
        <dbReference type="EMBL" id="KAK1149488.1"/>
    </source>
</evidence>
<proteinExistence type="predicted"/>
<sequence>MSYTIASDPSLSPPNAAAMISFMESFYATSDTESRHDAYVENFADDATLIMGPKVAKGSSEILPLRHGLWTHIASRKHFPERIFFGGAHELMLFGTVKYVLKADPEGKEVEVPWAGRVVFDDRGDRGTEGLKMRFYQVYLDPTAQSGKK</sequence>
<reference evidence="1 2" key="1">
    <citation type="journal article" date="2023" name="ACS Omega">
        <title>Identification of the Neoaspergillic Acid Biosynthesis Gene Cluster by Establishing an In Vitro CRISPR-Ribonucleoprotein Genetic System in Aspergillus melleus.</title>
        <authorList>
            <person name="Yuan B."/>
            <person name="Grau M.F."/>
            <person name="Murata R.M."/>
            <person name="Torok T."/>
            <person name="Venkateswaran K."/>
            <person name="Stajich J.E."/>
            <person name="Wang C.C.C."/>
        </authorList>
    </citation>
    <scope>NUCLEOTIDE SEQUENCE [LARGE SCALE GENOMIC DNA]</scope>
    <source>
        <strain evidence="1 2">IMV 1140</strain>
    </source>
</reference>
<protein>
    <submittedName>
        <fullName evidence="1">Uncharacterized protein</fullName>
    </submittedName>
</protein>
<accession>A0ACC3BFB6</accession>
<dbReference type="EMBL" id="JAOPJF010000003">
    <property type="protein sequence ID" value="KAK1149488.1"/>
    <property type="molecule type" value="Genomic_DNA"/>
</dbReference>
<gene>
    <name evidence="1" type="ORF">N8T08_005037</name>
</gene>
<dbReference type="Proteomes" id="UP001177260">
    <property type="component" value="Unassembled WGS sequence"/>
</dbReference>
<organism evidence="1 2">
    <name type="scientific">Aspergillus melleus</name>
    <dbReference type="NCBI Taxonomy" id="138277"/>
    <lineage>
        <taxon>Eukaryota</taxon>
        <taxon>Fungi</taxon>
        <taxon>Dikarya</taxon>
        <taxon>Ascomycota</taxon>
        <taxon>Pezizomycotina</taxon>
        <taxon>Eurotiomycetes</taxon>
        <taxon>Eurotiomycetidae</taxon>
        <taxon>Eurotiales</taxon>
        <taxon>Aspergillaceae</taxon>
        <taxon>Aspergillus</taxon>
        <taxon>Aspergillus subgen. Circumdati</taxon>
    </lineage>
</organism>
<evidence type="ECO:0000313" key="2">
    <source>
        <dbReference type="Proteomes" id="UP001177260"/>
    </source>
</evidence>
<keyword evidence="2" id="KW-1185">Reference proteome</keyword>